<evidence type="ECO:0000256" key="1">
    <source>
        <dbReference type="SAM" id="Phobius"/>
    </source>
</evidence>
<dbReference type="Gene3D" id="3.90.228.10">
    <property type="match status" value="2"/>
</dbReference>
<reference evidence="2" key="1">
    <citation type="journal article" date="2023" name="Insect Mol. Biol.">
        <title>Genome sequencing provides insights into the evolution of gene families encoding plant cell wall-degrading enzymes in longhorned beetles.</title>
        <authorList>
            <person name="Shin N.R."/>
            <person name="Okamura Y."/>
            <person name="Kirsch R."/>
            <person name="Pauchet Y."/>
        </authorList>
    </citation>
    <scope>NUCLEOTIDE SEQUENCE</scope>
    <source>
        <strain evidence="2">AMC_N1</strain>
    </source>
</reference>
<gene>
    <name evidence="2" type="ORF">NQ318_023298</name>
</gene>
<dbReference type="InterPro" id="IPR051712">
    <property type="entry name" value="ARTD-AVP"/>
</dbReference>
<feature type="transmembrane region" description="Helical" evidence="1">
    <location>
        <begin position="6"/>
        <end position="24"/>
    </location>
</feature>
<dbReference type="GO" id="GO:1990404">
    <property type="term" value="F:NAD+-protein mono-ADP-ribosyltransferase activity"/>
    <property type="evidence" value="ECO:0007669"/>
    <property type="project" value="TreeGrafter"/>
</dbReference>
<sequence>MWVCFRLLLLRGSPGCFIFLYMYIKKRGTMGDYSVDQEVDNIQNVIMKYAPEYWEKNYMDPSTRIKLHSTSEEFDEVSSCVGQAVRQKNLRIISIKRYQNIFDFGQYIIREQLMAMANPKSTYYRVRRFITVKSFQLDRALEYNLDPRRCDITSLVFRKQVLCAFDDILLVVQVLTDRPKASEITPINSTEYFIEYIIEISTRKDEKLVDNMQNVITKYAPEHWEKNYTDPSTKFPLHPTSEEFNEISSCVRQAVRQSNLRIISIKRYQNIFDSGQYITKEQLLATANPESTYYRVRRFITIKSHYLNTALEYNLDPRRCGKASLVFRNQISSCASDDVVLVVQVITKQPNASKITPNNSSEYFIDYIVEM</sequence>
<dbReference type="GO" id="GO:0003950">
    <property type="term" value="F:NAD+ poly-ADP-ribosyltransferase activity"/>
    <property type="evidence" value="ECO:0007669"/>
    <property type="project" value="TreeGrafter"/>
</dbReference>
<dbReference type="PANTHER" id="PTHR45740:SF2">
    <property type="entry name" value="POLY [ADP-RIBOSE] POLYMERASE"/>
    <property type="match status" value="1"/>
</dbReference>
<dbReference type="Proteomes" id="UP001162162">
    <property type="component" value="Unassembled WGS sequence"/>
</dbReference>
<keyword evidence="1" id="KW-0472">Membrane</keyword>
<organism evidence="2 3">
    <name type="scientific">Aromia moschata</name>
    <dbReference type="NCBI Taxonomy" id="1265417"/>
    <lineage>
        <taxon>Eukaryota</taxon>
        <taxon>Metazoa</taxon>
        <taxon>Ecdysozoa</taxon>
        <taxon>Arthropoda</taxon>
        <taxon>Hexapoda</taxon>
        <taxon>Insecta</taxon>
        <taxon>Pterygota</taxon>
        <taxon>Neoptera</taxon>
        <taxon>Endopterygota</taxon>
        <taxon>Coleoptera</taxon>
        <taxon>Polyphaga</taxon>
        <taxon>Cucujiformia</taxon>
        <taxon>Chrysomeloidea</taxon>
        <taxon>Cerambycidae</taxon>
        <taxon>Cerambycinae</taxon>
        <taxon>Callichromatini</taxon>
        <taxon>Aromia</taxon>
    </lineage>
</organism>
<comment type="caution">
    <text evidence="2">The sequence shown here is derived from an EMBL/GenBank/DDBJ whole genome shotgun (WGS) entry which is preliminary data.</text>
</comment>
<evidence type="ECO:0000313" key="2">
    <source>
        <dbReference type="EMBL" id="KAJ8941702.1"/>
    </source>
</evidence>
<keyword evidence="1" id="KW-0812">Transmembrane</keyword>
<evidence type="ECO:0000313" key="3">
    <source>
        <dbReference type="Proteomes" id="UP001162162"/>
    </source>
</evidence>
<dbReference type="EMBL" id="JAPWTK010000357">
    <property type="protein sequence ID" value="KAJ8941702.1"/>
    <property type="molecule type" value="Genomic_DNA"/>
</dbReference>
<accession>A0AAV8XS83</accession>
<dbReference type="GO" id="GO:0005634">
    <property type="term" value="C:nucleus"/>
    <property type="evidence" value="ECO:0007669"/>
    <property type="project" value="TreeGrafter"/>
</dbReference>
<keyword evidence="1" id="KW-1133">Transmembrane helix</keyword>
<name>A0AAV8XS83_9CUCU</name>
<protein>
    <submittedName>
        <fullName evidence="2">Uncharacterized protein</fullName>
    </submittedName>
</protein>
<dbReference type="PANTHER" id="PTHR45740">
    <property type="entry name" value="POLY [ADP-RIBOSE] POLYMERASE"/>
    <property type="match status" value="1"/>
</dbReference>
<keyword evidence="3" id="KW-1185">Reference proteome</keyword>
<dbReference type="AlphaFoldDB" id="A0AAV8XS83"/>
<proteinExistence type="predicted"/>